<evidence type="ECO:0000256" key="4">
    <source>
        <dbReference type="ARBA" id="ARBA00048460"/>
    </source>
</evidence>
<comment type="catalytic activity">
    <reaction evidence="4 5">
        <text>L-tyrosyl-[protein] + 3'-phosphoadenylyl sulfate = O-sulfo-L-tyrosine-[protein] + adenosine 3',5'-bisphosphate + H(+)</text>
        <dbReference type="Rhea" id="RHEA:16801"/>
        <dbReference type="Rhea" id="RHEA-COMP:10136"/>
        <dbReference type="Rhea" id="RHEA-COMP:11688"/>
        <dbReference type="ChEBI" id="CHEBI:15378"/>
        <dbReference type="ChEBI" id="CHEBI:46858"/>
        <dbReference type="ChEBI" id="CHEBI:58339"/>
        <dbReference type="ChEBI" id="CHEBI:58343"/>
        <dbReference type="ChEBI" id="CHEBI:65286"/>
        <dbReference type="EC" id="2.8.2.20"/>
    </reaction>
</comment>
<dbReference type="EC" id="2.8.2.20" evidence="2 5"/>
<evidence type="ECO:0000313" key="7">
    <source>
        <dbReference type="Proteomes" id="UP000663879"/>
    </source>
</evidence>
<comment type="caution">
    <text evidence="6">The sequence shown here is derived from an EMBL/GenBank/DDBJ whole genome shotgun (WGS) entry which is preliminary data.</text>
</comment>
<evidence type="ECO:0000256" key="3">
    <source>
        <dbReference type="ARBA" id="ARBA00022679"/>
    </source>
</evidence>
<dbReference type="InterPro" id="IPR027417">
    <property type="entry name" value="P-loop_NTPase"/>
</dbReference>
<comment type="function">
    <text evidence="5">Catalyzes the O-sulfation of tyrosine residues within acidic motifs of polypeptides, using 3'-phosphoadenylyl sulfate (PAPS) as cosubstrate.</text>
</comment>
<proteinExistence type="inferred from homology"/>
<evidence type="ECO:0000256" key="5">
    <source>
        <dbReference type="RuleBase" id="RU365018"/>
    </source>
</evidence>
<dbReference type="GO" id="GO:0008476">
    <property type="term" value="F:protein-tyrosine sulfotransferase activity"/>
    <property type="evidence" value="ECO:0007669"/>
    <property type="project" value="UniProtKB-EC"/>
</dbReference>
<dbReference type="GO" id="GO:0005794">
    <property type="term" value="C:Golgi apparatus"/>
    <property type="evidence" value="ECO:0007669"/>
    <property type="project" value="TreeGrafter"/>
</dbReference>
<evidence type="ECO:0000256" key="1">
    <source>
        <dbReference type="ARBA" id="ARBA00009988"/>
    </source>
</evidence>
<keyword evidence="3 5" id="KW-0808">Transferase</keyword>
<keyword evidence="7" id="KW-1185">Reference proteome</keyword>
<sequence length="303" mass="35538">MFKNILKSFSLKQTTGFLLLLIFLLANALILWKYVLNEEKASLSVSDRIVFIGGNPRSGTTLMRVLLDVHGSIYCGPETVILLPFMALSKKLNEQLPPNVLMVRTRITAKSLKEATANFILHVLKNRNKQEDKILCAKDPPILNYMDILVDLFPNSKFIFMVRDGRAVSFSWLGYRKLEYNFQNYLDLLKEWDDRNNITMTLCDRVGPSYCKMVKYENLVLNKELVLRDLMKFLELEWNDNMLNHENFMETDVELGRKEWSNSQVIKPIYYKDSSKKWAKEIEDYDENIVREEIPMLKFFGYV</sequence>
<dbReference type="AlphaFoldDB" id="A0A813LZE7"/>
<dbReference type="PANTHER" id="PTHR12788">
    <property type="entry name" value="PROTEIN-TYROSINE SULFOTRANSFERASE 2"/>
    <property type="match status" value="1"/>
</dbReference>
<dbReference type="EMBL" id="CAJNOC010000036">
    <property type="protein sequence ID" value="CAF0708782.1"/>
    <property type="molecule type" value="Genomic_DNA"/>
</dbReference>
<comment type="similarity">
    <text evidence="1 5">Belongs to the protein sulfotransferase family.</text>
</comment>
<evidence type="ECO:0000313" key="6">
    <source>
        <dbReference type="EMBL" id="CAF0708782.1"/>
    </source>
</evidence>
<name>A0A813LZE7_9BILA</name>
<accession>A0A813LZE7</accession>
<evidence type="ECO:0000256" key="2">
    <source>
        <dbReference type="ARBA" id="ARBA00013262"/>
    </source>
</evidence>
<dbReference type="SUPFAM" id="SSF52540">
    <property type="entry name" value="P-loop containing nucleoside triphosphate hydrolases"/>
    <property type="match status" value="1"/>
</dbReference>
<dbReference type="Proteomes" id="UP000663879">
    <property type="component" value="Unassembled WGS sequence"/>
</dbReference>
<dbReference type="OrthoDB" id="545675at2759"/>
<dbReference type="PANTHER" id="PTHR12788:SF10">
    <property type="entry name" value="PROTEIN-TYROSINE SULFOTRANSFERASE"/>
    <property type="match status" value="1"/>
</dbReference>
<protein>
    <recommendedName>
        <fullName evidence="2 5">Protein-tyrosine sulfotransferase</fullName>
        <ecNumber evidence="2 5">2.8.2.20</ecNumber>
    </recommendedName>
</protein>
<reference evidence="6" key="1">
    <citation type="submission" date="2021-02" db="EMBL/GenBank/DDBJ databases">
        <authorList>
            <person name="Nowell W R."/>
        </authorList>
    </citation>
    <scope>NUCLEOTIDE SEQUENCE</scope>
    <source>
        <strain evidence="6">Ploen Becks lab</strain>
    </source>
</reference>
<gene>
    <name evidence="6" type="ORF">OXX778_LOCUS673</name>
</gene>
<dbReference type="Gene3D" id="3.40.50.300">
    <property type="entry name" value="P-loop containing nucleotide triphosphate hydrolases"/>
    <property type="match status" value="1"/>
</dbReference>
<dbReference type="Pfam" id="PF13469">
    <property type="entry name" value="Sulfotransfer_3"/>
    <property type="match status" value="1"/>
</dbReference>
<dbReference type="InterPro" id="IPR026634">
    <property type="entry name" value="TPST-like"/>
</dbReference>
<organism evidence="6 7">
    <name type="scientific">Brachionus calyciflorus</name>
    <dbReference type="NCBI Taxonomy" id="104777"/>
    <lineage>
        <taxon>Eukaryota</taxon>
        <taxon>Metazoa</taxon>
        <taxon>Spiralia</taxon>
        <taxon>Gnathifera</taxon>
        <taxon>Rotifera</taxon>
        <taxon>Eurotatoria</taxon>
        <taxon>Monogononta</taxon>
        <taxon>Pseudotrocha</taxon>
        <taxon>Ploima</taxon>
        <taxon>Brachionidae</taxon>
        <taxon>Brachionus</taxon>
    </lineage>
</organism>